<organism evidence="1 2">
    <name type="scientific">Candidozyma auris</name>
    <name type="common">Yeast</name>
    <name type="synonym">Candida auris</name>
    <dbReference type="NCBI Taxonomy" id="498019"/>
    <lineage>
        <taxon>Eukaryota</taxon>
        <taxon>Fungi</taxon>
        <taxon>Dikarya</taxon>
        <taxon>Ascomycota</taxon>
        <taxon>Saccharomycotina</taxon>
        <taxon>Pichiomycetes</taxon>
        <taxon>Metschnikowiaceae</taxon>
        <taxon>Candidozyma</taxon>
    </lineage>
</organism>
<comment type="caution">
    <text evidence="1">The sequence shown here is derived from an EMBL/GenBank/DDBJ whole genome shotgun (WGS) entry which is preliminary data.</text>
</comment>
<reference evidence="2" key="1">
    <citation type="journal article" date="2015" name="BMC Genomics">
        <title>Draft genome of a commonly misdiagnosed multidrug resistant pathogen Candida auris.</title>
        <authorList>
            <person name="Chatterjee S."/>
            <person name="Alampalli S.V."/>
            <person name="Nageshan R.K."/>
            <person name="Chettiar S.T."/>
            <person name="Joshi S."/>
            <person name="Tatu U.S."/>
        </authorList>
    </citation>
    <scope>NUCLEOTIDE SEQUENCE [LARGE SCALE GENOMIC DNA]</scope>
    <source>
        <strain evidence="2">6684</strain>
    </source>
</reference>
<evidence type="ECO:0000313" key="1">
    <source>
        <dbReference type="EMBL" id="KND96527.1"/>
    </source>
</evidence>
<dbReference type="EMBL" id="LGST01000054">
    <property type="protein sequence ID" value="KND96527.1"/>
    <property type="molecule type" value="Genomic_DNA"/>
</dbReference>
<name>A0A0L0NQU9_CANAR</name>
<protein>
    <submittedName>
        <fullName evidence="1">Uncharacterized protein</fullName>
    </submittedName>
</protein>
<evidence type="ECO:0000313" key="2">
    <source>
        <dbReference type="Proteomes" id="UP000037122"/>
    </source>
</evidence>
<dbReference type="Proteomes" id="UP000037122">
    <property type="component" value="Unassembled WGS sequence"/>
</dbReference>
<dbReference type="AlphaFoldDB" id="A0A0L0NQU9"/>
<sequence length="55" mass="5883">MRGQCGNQASAGAWPEPALRFFATGASQIVDKSKIVGVLTIEQIPRIIAFLFCSS</sequence>
<proteinExistence type="predicted"/>
<dbReference type="VEuPathDB" id="FungiDB:QG37_07141"/>
<gene>
    <name evidence="1" type="ORF">QG37_07141</name>
</gene>
<accession>A0A0L0NQU9</accession>